<proteinExistence type="predicted"/>
<reference evidence="2" key="1">
    <citation type="journal article" date="2019" name="Int. J. Syst. Evol. Microbiol.">
        <title>The Global Catalogue of Microorganisms (GCM) 10K type strain sequencing project: providing services to taxonomists for standard genome sequencing and annotation.</title>
        <authorList>
            <consortium name="The Broad Institute Genomics Platform"/>
            <consortium name="The Broad Institute Genome Sequencing Center for Infectious Disease"/>
            <person name="Wu L."/>
            <person name="Ma J."/>
        </authorList>
    </citation>
    <scope>NUCLEOTIDE SEQUENCE [LARGE SCALE GENOMIC DNA]</scope>
    <source>
        <strain evidence="2">CGMCC 4.1782</strain>
    </source>
</reference>
<accession>A0ABW5CY62</accession>
<evidence type="ECO:0008006" key="3">
    <source>
        <dbReference type="Google" id="ProtNLM"/>
    </source>
</evidence>
<sequence length="123" mass="14445">MDLLIEDGYYLSDGHKYTDWHAGLKFESTNYIAFWFKKNNVVNYAAKDGITVFDKKEFVSEGEYDLNDNKVTIYIDKGGKFEVKRIFIVIQKGQIMDENDDIYDYKFWNENAGTQQCLNHTKA</sequence>
<comment type="caution">
    <text evidence="1">The sequence shown here is derived from an EMBL/GenBank/DDBJ whole genome shotgun (WGS) entry which is preliminary data.</text>
</comment>
<protein>
    <recommendedName>
        <fullName evidence="3">DKNYY family protein</fullName>
    </recommendedName>
</protein>
<evidence type="ECO:0000313" key="1">
    <source>
        <dbReference type="EMBL" id="MFD2247356.1"/>
    </source>
</evidence>
<dbReference type="RefSeq" id="WP_250430288.1">
    <property type="nucleotide sequence ID" value="NZ_JALPRR010000003.1"/>
</dbReference>
<dbReference type="Proteomes" id="UP001597374">
    <property type="component" value="Unassembled WGS sequence"/>
</dbReference>
<gene>
    <name evidence="1" type="ORF">ACFSKP_13905</name>
</gene>
<organism evidence="1 2">
    <name type="scientific">Pontibacter ruber</name>
    <dbReference type="NCBI Taxonomy" id="1343895"/>
    <lineage>
        <taxon>Bacteria</taxon>
        <taxon>Pseudomonadati</taxon>
        <taxon>Bacteroidota</taxon>
        <taxon>Cytophagia</taxon>
        <taxon>Cytophagales</taxon>
        <taxon>Hymenobacteraceae</taxon>
        <taxon>Pontibacter</taxon>
    </lineage>
</organism>
<keyword evidence="2" id="KW-1185">Reference proteome</keyword>
<dbReference type="EMBL" id="JBHUIM010000002">
    <property type="protein sequence ID" value="MFD2247356.1"/>
    <property type="molecule type" value="Genomic_DNA"/>
</dbReference>
<evidence type="ECO:0000313" key="2">
    <source>
        <dbReference type="Proteomes" id="UP001597374"/>
    </source>
</evidence>
<name>A0ABW5CY62_9BACT</name>